<dbReference type="Pfam" id="PF13410">
    <property type="entry name" value="GST_C_2"/>
    <property type="match status" value="1"/>
</dbReference>
<dbReference type="Pfam" id="PF13417">
    <property type="entry name" value="GST_N_3"/>
    <property type="match status" value="1"/>
</dbReference>
<dbReference type="Gene3D" id="1.20.1050.10">
    <property type="match status" value="1"/>
</dbReference>
<evidence type="ECO:0000259" key="2">
    <source>
        <dbReference type="PROSITE" id="PS50404"/>
    </source>
</evidence>
<sequence length="252" mass="28851">MATFGAQGVRPPPLTSTSDQPPLFDGTTRLYTSYGCPYAQRVWITRNYKGLQDKIHLVPINLQDRPAWYKEKVYPENKVPSLEHNGKVLGESLDLIKYVDVNFEGTPLFPTDPAKKEFGEQLISHVDTFTRDLFISLKGDAVQETSSAFGYLENALGKFDDGPFLLGQLSLVDIAYIPFVERFQIVFAELFKHDITEGRPKLAIWLKVLILSVKFLPFFVETALCSYDEVCYLLYECRQIVSCERKCFFYRS</sequence>
<gene>
    <name evidence="3" type="primary">Vigan.08G262700</name>
    <name evidence="3" type="ORF">VIGAN_08262700</name>
</gene>
<dbReference type="EMBL" id="AP015041">
    <property type="protein sequence ID" value="BAT95818.1"/>
    <property type="molecule type" value="Genomic_DNA"/>
</dbReference>
<reference evidence="3 4" key="1">
    <citation type="journal article" date="2015" name="Sci. Rep.">
        <title>The power of single molecule real-time sequencing technology in the de novo assembly of a eukaryotic genome.</title>
        <authorList>
            <person name="Sakai H."/>
            <person name="Naito K."/>
            <person name="Ogiso-Tanaka E."/>
            <person name="Takahashi Y."/>
            <person name="Iseki K."/>
            <person name="Muto C."/>
            <person name="Satou K."/>
            <person name="Teruya K."/>
            <person name="Shiroma A."/>
            <person name="Shimoji M."/>
            <person name="Hirano T."/>
            <person name="Itoh T."/>
            <person name="Kaga A."/>
            <person name="Tomooka N."/>
        </authorList>
    </citation>
    <scope>NUCLEOTIDE SEQUENCE [LARGE SCALE GENOMIC DNA]</scope>
    <source>
        <strain evidence="4">cv. Shumari</strain>
    </source>
</reference>
<dbReference type="FunFam" id="3.40.30.10:FF:000091">
    <property type="entry name" value="Glutathione S-transferase L2, chloroplastic"/>
    <property type="match status" value="1"/>
</dbReference>
<feature type="region of interest" description="Disordered" evidence="1">
    <location>
        <begin position="1"/>
        <end position="22"/>
    </location>
</feature>
<keyword evidence="4" id="KW-1185">Reference proteome</keyword>
<dbReference type="InterPro" id="IPR036249">
    <property type="entry name" value="Thioredoxin-like_sf"/>
</dbReference>
<dbReference type="SFLD" id="SFLDS00019">
    <property type="entry name" value="Glutathione_Transferase_(cytos"/>
    <property type="match status" value="1"/>
</dbReference>
<protein>
    <recommendedName>
        <fullName evidence="2">GST N-terminal domain-containing protein</fullName>
    </recommendedName>
</protein>
<organism evidence="3 4">
    <name type="scientific">Vigna angularis var. angularis</name>
    <dbReference type="NCBI Taxonomy" id="157739"/>
    <lineage>
        <taxon>Eukaryota</taxon>
        <taxon>Viridiplantae</taxon>
        <taxon>Streptophyta</taxon>
        <taxon>Embryophyta</taxon>
        <taxon>Tracheophyta</taxon>
        <taxon>Spermatophyta</taxon>
        <taxon>Magnoliopsida</taxon>
        <taxon>eudicotyledons</taxon>
        <taxon>Gunneridae</taxon>
        <taxon>Pentapetalae</taxon>
        <taxon>rosids</taxon>
        <taxon>fabids</taxon>
        <taxon>Fabales</taxon>
        <taxon>Fabaceae</taxon>
        <taxon>Papilionoideae</taxon>
        <taxon>50 kb inversion clade</taxon>
        <taxon>NPAAA clade</taxon>
        <taxon>indigoferoid/millettioid clade</taxon>
        <taxon>Phaseoleae</taxon>
        <taxon>Vigna</taxon>
    </lineage>
</organism>
<dbReference type="Gene3D" id="3.40.30.10">
    <property type="entry name" value="Glutaredoxin"/>
    <property type="match status" value="1"/>
</dbReference>
<evidence type="ECO:0000313" key="3">
    <source>
        <dbReference type="EMBL" id="BAT95818.1"/>
    </source>
</evidence>
<dbReference type="GO" id="GO:0004364">
    <property type="term" value="F:glutathione transferase activity"/>
    <property type="evidence" value="ECO:0007669"/>
    <property type="project" value="InterPro"/>
</dbReference>
<feature type="domain" description="GST N-terminal" evidence="2">
    <location>
        <begin position="26"/>
        <end position="107"/>
    </location>
</feature>
<dbReference type="Proteomes" id="UP000291084">
    <property type="component" value="Chromosome 8"/>
</dbReference>
<dbReference type="PANTHER" id="PTHR44328">
    <property type="entry name" value="GLUTATHIONE S-TRANSFERASE L1"/>
    <property type="match status" value="1"/>
</dbReference>
<dbReference type="PROSITE" id="PS50404">
    <property type="entry name" value="GST_NTER"/>
    <property type="match status" value="1"/>
</dbReference>
<proteinExistence type="predicted"/>
<dbReference type="OrthoDB" id="4951845at2759"/>
<dbReference type="PANTHER" id="PTHR44328:SF16">
    <property type="entry name" value="PROTEIN IN2-1 HOMOLOG B"/>
    <property type="match status" value="1"/>
</dbReference>
<dbReference type="AlphaFoldDB" id="A0A0S3SSK7"/>
<dbReference type="InterPro" id="IPR004045">
    <property type="entry name" value="Glutathione_S-Trfase_N"/>
</dbReference>
<evidence type="ECO:0000313" key="4">
    <source>
        <dbReference type="Proteomes" id="UP000291084"/>
    </source>
</evidence>
<dbReference type="SUPFAM" id="SSF47616">
    <property type="entry name" value="GST C-terminal domain-like"/>
    <property type="match status" value="1"/>
</dbReference>
<name>A0A0S3SSK7_PHAAN</name>
<evidence type="ECO:0000256" key="1">
    <source>
        <dbReference type="SAM" id="MobiDB-lite"/>
    </source>
</evidence>
<dbReference type="InterPro" id="IPR040079">
    <property type="entry name" value="Glutathione_S-Trfase"/>
</dbReference>
<dbReference type="InterPro" id="IPR036282">
    <property type="entry name" value="Glutathione-S-Trfase_C_sf"/>
</dbReference>
<dbReference type="InterPro" id="IPR044629">
    <property type="entry name" value="GSTL1/2/3"/>
</dbReference>
<accession>A0A0S3SSK7</accession>
<dbReference type="SUPFAM" id="SSF52833">
    <property type="entry name" value="Thioredoxin-like"/>
    <property type="match status" value="1"/>
</dbReference>